<feature type="region of interest" description="Disordered" evidence="1">
    <location>
        <begin position="23"/>
        <end position="253"/>
    </location>
</feature>
<dbReference type="OrthoDB" id="3921377at2759"/>
<dbReference type="EMBL" id="ML977353">
    <property type="protein sequence ID" value="KAF2107591.1"/>
    <property type="molecule type" value="Genomic_DNA"/>
</dbReference>
<protein>
    <submittedName>
        <fullName evidence="2">Uncharacterized protein</fullName>
    </submittedName>
</protein>
<accession>A0A6A5YMZ8</accession>
<feature type="compositionally biased region" description="Basic and acidic residues" evidence="1">
    <location>
        <begin position="237"/>
        <end position="253"/>
    </location>
</feature>
<evidence type="ECO:0000256" key="1">
    <source>
        <dbReference type="SAM" id="MobiDB-lite"/>
    </source>
</evidence>
<feature type="compositionally biased region" description="Low complexity" evidence="1">
    <location>
        <begin position="120"/>
        <end position="129"/>
    </location>
</feature>
<sequence>MALDPSLLSPPLSASTVGSRRNKFFAPLSDHGMPKAPSPPSPGSIRSDRFGNLHSPRSSRSTSITSPPMTPMSFHSQSFMSPPLSARSFGTFIESTPSTPAFSPRQHSTQWDGSALIFLSPVPSTTTSSPPEPEWDMMTAGPESSKPLIHDGVPSGLGISPNTSLASHPTRTPHGSMQKENVPPTLEDARKEPETECKAEEEEPSQSDTLEKLASRVRSILRRKPASEKKSRRRRRREEMDYVRAEDVHWTEM</sequence>
<organism evidence="2 3">
    <name type="scientific">Lophiotrema nucula</name>
    <dbReference type="NCBI Taxonomy" id="690887"/>
    <lineage>
        <taxon>Eukaryota</taxon>
        <taxon>Fungi</taxon>
        <taxon>Dikarya</taxon>
        <taxon>Ascomycota</taxon>
        <taxon>Pezizomycotina</taxon>
        <taxon>Dothideomycetes</taxon>
        <taxon>Pleosporomycetidae</taxon>
        <taxon>Pleosporales</taxon>
        <taxon>Lophiotremataceae</taxon>
        <taxon>Lophiotrema</taxon>
    </lineage>
</organism>
<feature type="compositionally biased region" description="Low complexity" evidence="1">
    <location>
        <begin position="55"/>
        <end position="73"/>
    </location>
</feature>
<feature type="compositionally biased region" description="Basic residues" evidence="1">
    <location>
        <begin position="219"/>
        <end position="236"/>
    </location>
</feature>
<feature type="compositionally biased region" description="Polar residues" evidence="1">
    <location>
        <begin position="93"/>
        <end position="112"/>
    </location>
</feature>
<feature type="compositionally biased region" description="Polar residues" evidence="1">
    <location>
        <begin position="160"/>
        <end position="179"/>
    </location>
</feature>
<name>A0A6A5YMZ8_9PLEO</name>
<reference evidence="2" key="1">
    <citation type="journal article" date="2020" name="Stud. Mycol.">
        <title>101 Dothideomycetes genomes: a test case for predicting lifestyles and emergence of pathogens.</title>
        <authorList>
            <person name="Haridas S."/>
            <person name="Albert R."/>
            <person name="Binder M."/>
            <person name="Bloem J."/>
            <person name="Labutti K."/>
            <person name="Salamov A."/>
            <person name="Andreopoulos B."/>
            <person name="Baker S."/>
            <person name="Barry K."/>
            <person name="Bills G."/>
            <person name="Bluhm B."/>
            <person name="Cannon C."/>
            <person name="Castanera R."/>
            <person name="Culley D."/>
            <person name="Daum C."/>
            <person name="Ezra D."/>
            <person name="Gonzalez J."/>
            <person name="Henrissat B."/>
            <person name="Kuo A."/>
            <person name="Liang C."/>
            <person name="Lipzen A."/>
            <person name="Lutzoni F."/>
            <person name="Magnuson J."/>
            <person name="Mondo S."/>
            <person name="Nolan M."/>
            <person name="Ohm R."/>
            <person name="Pangilinan J."/>
            <person name="Park H.-J."/>
            <person name="Ramirez L."/>
            <person name="Alfaro M."/>
            <person name="Sun H."/>
            <person name="Tritt A."/>
            <person name="Yoshinaga Y."/>
            <person name="Zwiers L.-H."/>
            <person name="Turgeon B."/>
            <person name="Goodwin S."/>
            <person name="Spatafora J."/>
            <person name="Crous P."/>
            <person name="Grigoriev I."/>
        </authorList>
    </citation>
    <scope>NUCLEOTIDE SEQUENCE</scope>
    <source>
        <strain evidence="2">CBS 627.86</strain>
    </source>
</reference>
<feature type="compositionally biased region" description="Basic and acidic residues" evidence="1">
    <location>
        <begin position="187"/>
        <end position="198"/>
    </location>
</feature>
<proteinExistence type="predicted"/>
<evidence type="ECO:0000313" key="2">
    <source>
        <dbReference type="EMBL" id="KAF2107591.1"/>
    </source>
</evidence>
<evidence type="ECO:0000313" key="3">
    <source>
        <dbReference type="Proteomes" id="UP000799770"/>
    </source>
</evidence>
<keyword evidence="3" id="KW-1185">Reference proteome</keyword>
<gene>
    <name evidence="2" type="ORF">BDV96DRAFT_653670</name>
</gene>
<dbReference type="AlphaFoldDB" id="A0A6A5YMZ8"/>
<dbReference type="Proteomes" id="UP000799770">
    <property type="component" value="Unassembled WGS sequence"/>
</dbReference>